<keyword evidence="2" id="KW-1185">Reference proteome</keyword>
<protein>
    <submittedName>
        <fullName evidence="1">CMD domain protein</fullName>
    </submittedName>
</protein>
<dbReference type="InterPro" id="IPR023982">
    <property type="entry name" value="CHP04029_CMD-like"/>
</dbReference>
<dbReference type="EMBL" id="JAHOPB010000001">
    <property type="protein sequence ID" value="MBU8873908.1"/>
    <property type="molecule type" value="Genomic_DNA"/>
</dbReference>
<proteinExistence type="predicted"/>
<dbReference type="Proteomes" id="UP000727907">
    <property type="component" value="Unassembled WGS sequence"/>
</dbReference>
<comment type="caution">
    <text evidence="1">The sequence shown here is derived from an EMBL/GenBank/DDBJ whole genome shotgun (WGS) entry which is preliminary data.</text>
</comment>
<accession>A0ABS6IH31</accession>
<evidence type="ECO:0000313" key="1">
    <source>
        <dbReference type="EMBL" id="MBU8873908.1"/>
    </source>
</evidence>
<dbReference type="NCBIfam" id="TIGR04029">
    <property type="entry name" value="CMD_Avi_7170"/>
    <property type="match status" value="1"/>
</dbReference>
<dbReference type="RefSeq" id="WP_216958515.1">
    <property type="nucleotide sequence ID" value="NZ_JAHOPB010000001.1"/>
</dbReference>
<gene>
    <name evidence="1" type="ORF">KQ910_09040</name>
</gene>
<reference evidence="1 2" key="1">
    <citation type="submission" date="2021-06" db="EMBL/GenBank/DDBJ databases">
        <authorList>
            <person name="Lee D.H."/>
        </authorList>
    </citation>
    <scope>NUCLEOTIDE SEQUENCE [LARGE SCALE GENOMIC DNA]</scope>
    <source>
        <strain evidence="1 2">MMS21-HV4-11</strain>
    </source>
</reference>
<organism evidence="1 2">
    <name type="scientific">Reyranella humidisoli</name>
    <dbReference type="NCBI Taxonomy" id="2849149"/>
    <lineage>
        <taxon>Bacteria</taxon>
        <taxon>Pseudomonadati</taxon>
        <taxon>Pseudomonadota</taxon>
        <taxon>Alphaproteobacteria</taxon>
        <taxon>Hyphomicrobiales</taxon>
        <taxon>Reyranellaceae</taxon>
        <taxon>Reyranella</taxon>
    </lineage>
</organism>
<name>A0ABS6IH31_9HYPH</name>
<evidence type="ECO:0000313" key="2">
    <source>
        <dbReference type="Proteomes" id="UP000727907"/>
    </source>
</evidence>
<sequence>MTDVIDSLVGIAPGSKLDAIRAQRAEARKHAQASYASLFEPKEPGGVSADERHAIAAFVAGLHGEARTDAFYAAKLPATLHTAVATEVAAAKAKGPYGRFPKGPLSVEDAPGPTWKVSDAGRAALGPRLTAAFEHTHMLVFHPRDASAPSLQSLLDAGWSTNDIVTISQLVSFLSYQIRVVSGLTVLASTL</sequence>